<feature type="chain" id="PRO_5045101741" description="HEAT repeat domain-containing protein" evidence="1">
    <location>
        <begin position="24"/>
        <end position="361"/>
    </location>
</feature>
<dbReference type="Proteomes" id="UP001595629">
    <property type="component" value="Unassembled WGS sequence"/>
</dbReference>
<gene>
    <name evidence="2" type="ORF">ACFORG_22190</name>
</gene>
<comment type="caution">
    <text evidence="2">The sequence shown here is derived from an EMBL/GenBank/DDBJ whole genome shotgun (WGS) entry which is preliminary data.</text>
</comment>
<accession>A0ABV7TQ86</accession>
<keyword evidence="1" id="KW-0732">Signal</keyword>
<evidence type="ECO:0000256" key="1">
    <source>
        <dbReference type="SAM" id="SignalP"/>
    </source>
</evidence>
<dbReference type="EMBL" id="JBHRXI010000049">
    <property type="protein sequence ID" value="MFC3616463.1"/>
    <property type="molecule type" value="Genomic_DNA"/>
</dbReference>
<protein>
    <recommendedName>
        <fullName evidence="4">HEAT repeat domain-containing protein</fullName>
    </recommendedName>
</protein>
<reference evidence="3" key="1">
    <citation type="journal article" date="2019" name="Int. J. Syst. Evol. Microbiol.">
        <title>The Global Catalogue of Microorganisms (GCM) 10K type strain sequencing project: providing services to taxonomists for standard genome sequencing and annotation.</title>
        <authorList>
            <consortium name="The Broad Institute Genomics Platform"/>
            <consortium name="The Broad Institute Genome Sequencing Center for Infectious Disease"/>
            <person name="Wu L."/>
            <person name="Ma J."/>
        </authorList>
    </citation>
    <scope>NUCLEOTIDE SEQUENCE [LARGE SCALE GENOMIC DNA]</scope>
    <source>
        <strain evidence="3">KCTC 42911</strain>
    </source>
</reference>
<evidence type="ECO:0008006" key="4">
    <source>
        <dbReference type="Google" id="ProtNLM"/>
    </source>
</evidence>
<feature type="signal peptide" evidence="1">
    <location>
        <begin position="1"/>
        <end position="23"/>
    </location>
</feature>
<dbReference type="RefSeq" id="WP_386737776.1">
    <property type="nucleotide sequence ID" value="NZ_JBHRXI010000049.1"/>
</dbReference>
<sequence length="361" mass="40087">MNASLRALLPPVAALFLAAPALACTVCLERPEKTLADRVLNGDGVVIAREDPEDPFHYRPVSIIHGTVAGVDIPFLVDSTTRRRLSSNPENGVLMVREGQIWTRAGFADAEWREVVGRIIASRDEWDNNPEARFAYFEELLHGQNAFLRHIAVDELSRAPYGQIRSMREPIPGQVARQALSDKSLLPWRGFFILMLGMSTEPDHHEIVRERMATAKRYSLGKEFEPWATAFVEVDGAHAVEWLISGWFEAPGASTQELRAVTAALTAHARYGDPALREEILDALGALPRQRPDVVGTVATALAEIGDFSRGEAIRLAVRRDTLRRTGVEIAPEELFAASSYVYRARQANKTRALEQQESEG</sequence>
<evidence type="ECO:0000313" key="2">
    <source>
        <dbReference type="EMBL" id="MFC3616463.1"/>
    </source>
</evidence>
<organism evidence="2 3">
    <name type="scientific">Lutimaribacter marinistellae</name>
    <dbReference type="NCBI Taxonomy" id="1820329"/>
    <lineage>
        <taxon>Bacteria</taxon>
        <taxon>Pseudomonadati</taxon>
        <taxon>Pseudomonadota</taxon>
        <taxon>Alphaproteobacteria</taxon>
        <taxon>Rhodobacterales</taxon>
        <taxon>Roseobacteraceae</taxon>
        <taxon>Lutimaribacter</taxon>
    </lineage>
</organism>
<keyword evidence="3" id="KW-1185">Reference proteome</keyword>
<proteinExistence type="predicted"/>
<name>A0ABV7TQ86_9RHOB</name>
<evidence type="ECO:0000313" key="3">
    <source>
        <dbReference type="Proteomes" id="UP001595629"/>
    </source>
</evidence>